<feature type="compositionally biased region" description="Polar residues" evidence="6">
    <location>
        <begin position="457"/>
        <end position="469"/>
    </location>
</feature>
<keyword evidence="1" id="KW-0677">Repeat</keyword>
<dbReference type="PRINTS" id="PR01415">
    <property type="entry name" value="ANKYRIN"/>
</dbReference>
<gene>
    <name evidence="7" type="ORF">HICCMSTLAB_LOCUS7384</name>
</gene>
<feature type="compositionally biased region" description="Polar residues" evidence="6">
    <location>
        <begin position="355"/>
        <end position="369"/>
    </location>
</feature>
<feature type="coiled-coil region" evidence="5">
    <location>
        <begin position="206"/>
        <end position="257"/>
    </location>
</feature>
<feature type="region of interest" description="Disordered" evidence="6">
    <location>
        <begin position="950"/>
        <end position="1005"/>
    </location>
</feature>
<evidence type="ECO:0000256" key="1">
    <source>
        <dbReference type="ARBA" id="ARBA00022737"/>
    </source>
</evidence>
<sequence>MALTVSSPRVFNGNVGKQAYGSTESTSGSKCICCPYGYHIDLDFVEYCEAVAAGNIDKNTIERRKKRERRRQCQSMEILLGLVSPTFSELENELSKISQQDEGVSNGVTTLPRSGHQTSRPGVNNPHPYHHQHSTALDLSDVVGDFEATLQRLSKPYKNYDRRNQSETDGAAIGHAIQHTIHADHITDFDASSVGSGNSNLSAGALQNIREQMAMSLERMRELEDQVKAIPMLQAQMIVLKEEKKKLEKTVDNFQQNNLLKDVVNSKIQNKLRSNSFSSGKLPQKCVPVNTRDMGTMCGVMTRDVGVSHQQVRTRDVGMTTSTPIQVIGRPTEFTTVKLDDLNFEPRKAFGSPTARRSLQKYQSRENITSIYSNKDSSSLSNLSRSSESNSTPEMKRKNSLLKIPSYQNLSSPKELKDSWTNTESARLTRSDLFFEQISPEIIKDPEVLTVKPRTSEVGTSIGPSSPGTKSIAIGPDPVSIVQPISLNSMNSRSHSFNYGDTKPKRKTTRTVGLTVEGLIKTTPKSTDTVGLSPKRREFGTSPIKKKLVDVSVGASVKPHISISCAANYCDNCKETIKTLAKQISNNNENMYRSLDNSPNQATNGVSRIPRPANINLNSTDLKKQFKRQDTYTKIPVGIIRYDADNKELYDCNKHEMVGEEIKNDTTKESKEIISPEKEINSEEKTSLPDSALFEPIRDKSRVKKEPSKEMRAALKVLNDNLKKSPSKNISHQTKNATNVIQQEWFKISSVVTANPLDVEDYLDCFEEHSSILLEYIVNMVDTNGNTAMHYAVSHGNYDVVSILLDSKVCDINKPNAAGYTPVMLTALVDIKNSTHASVITRLFQLADVNTRAKIHGQTALMLAVSHGRTDMTRLLLDAGAAVNIQDEDGSSALMCAAEHGHADIVKLLLANSDCDTSIVDVDGNTALTIAVHAGNRDIGMLLYAHEQVSRGTSPYSSMRRSRRGSKPTTPTGPSPSAPASPAPSRRFTPTSKYSGKISKQSRED</sequence>
<evidence type="ECO:0000313" key="7">
    <source>
        <dbReference type="EMBL" id="CAG5094058.1"/>
    </source>
</evidence>
<evidence type="ECO:0000256" key="3">
    <source>
        <dbReference type="ARBA" id="ARBA00023054"/>
    </source>
</evidence>
<dbReference type="PANTHER" id="PTHR24168">
    <property type="entry name" value="KN MOTIF AND ANKYRIN REPEAT DOMAIN-CONTAINING"/>
    <property type="match status" value="1"/>
</dbReference>
<feature type="region of interest" description="Disordered" evidence="6">
    <location>
        <begin position="665"/>
        <end position="687"/>
    </location>
</feature>
<feature type="repeat" description="ANK" evidence="4">
    <location>
        <begin position="784"/>
        <end position="806"/>
    </location>
</feature>
<evidence type="ECO:0000256" key="6">
    <source>
        <dbReference type="SAM" id="MobiDB-lite"/>
    </source>
</evidence>
<accession>A0A8J2HF91</accession>
<feature type="compositionally biased region" description="Polar residues" evidence="6">
    <location>
        <begin position="950"/>
        <end position="959"/>
    </location>
</feature>
<dbReference type="PANTHER" id="PTHR24168:SF21">
    <property type="entry name" value="KANK, ISOFORM D"/>
    <property type="match status" value="1"/>
</dbReference>
<dbReference type="InterPro" id="IPR036770">
    <property type="entry name" value="Ankyrin_rpt-contain_sf"/>
</dbReference>
<dbReference type="InterPro" id="IPR047184">
    <property type="entry name" value="KANK1-4"/>
</dbReference>
<protein>
    <submittedName>
        <fullName evidence="7">Similar to KANK1: KN motif and ankyrin repeat domain-containing protein 1 (Homo sapiens)</fullName>
    </submittedName>
</protein>
<dbReference type="SMART" id="SM00248">
    <property type="entry name" value="ANK"/>
    <property type="match status" value="4"/>
</dbReference>
<keyword evidence="8" id="KW-1185">Reference proteome</keyword>
<reference evidence="7" key="1">
    <citation type="submission" date="2021-04" db="EMBL/GenBank/DDBJ databases">
        <authorList>
            <person name="Chebbi M.A.C M."/>
        </authorList>
    </citation>
    <scope>NUCLEOTIDE SEQUENCE</scope>
</reference>
<dbReference type="AlphaFoldDB" id="A0A8J2HF91"/>
<feature type="compositionally biased region" description="Low complexity" evidence="6">
    <location>
        <begin position="370"/>
        <end position="391"/>
    </location>
</feature>
<feature type="repeat" description="ANK" evidence="4">
    <location>
        <begin position="856"/>
        <end position="888"/>
    </location>
</feature>
<dbReference type="Pfam" id="PF12796">
    <property type="entry name" value="Ank_2"/>
    <property type="match status" value="2"/>
</dbReference>
<dbReference type="Gene3D" id="1.25.40.20">
    <property type="entry name" value="Ankyrin repeat-containing domain"/>
    <property type="match status" value="1"/>
</dbReference>
<dbReference type="OrthoDB" id="5406014at2759"/>
<evidence type="ECO:0000256" key="2">
    <source>
        <dbReference type="ARBA" id="ARBA00023043"/>
    </source>
</evidence>
<dbReference type="InterPro" id="IPR002110">
    <property type="entry name" value="Ankyrin_rpt"/>
</dbReference>
<dbReference type="InterPro" id="IPR021939">
    <property type="entry name" value="KN_motif"/>
</dbReference>
<dbReference type="EMBL" id="CAJNRD030001120">
    <property type="protein sequence ID" value="CAG5094058.1"/>
    <property type="molecule type" value="Genomic_DNA"/>
</dbReference>
<dbReference type="GO" id="GO:0005737">
    <property type="term" value="C:cytoplasm"/>
    <property type="evidence" value="ECO:0007669"/>
    <property type="project" value="TreeGrafter"/>
</dbReference>
<dbReference type="PROSITE" id="PS50088">
    <property type="entry name" value="ANK_REPEAT"/>
    <property type="match status" value="3"/>
</dbReference>
<evidence type="ECO:0000313" key="8">
    <source>
        <dbReference type="Proteomes" id="UP000786811"/>
    </source>
</evidence>
<feature type="region of interest" description="Disordered" evidence="6">
    <location>
        <begin position="456"/>
        <end position="475"/>
    </location>
</feature>
<dbReference type="GO" id="GO:0030837">
    <property type="term" value="P:negative regulation of actin filament polymerization"/>
    <property type="evidence" value="ECO:0007669"/>
    <property type="project" value="InterPro"/>
</dbReference>
<feature type="compositionally biased region" description="Pro residues" evidence="6">
    <location>
        <begin position="971"/>
        <end position="982"/>
    </location>
</feature>
<proteinExistence type="predicted"/>
<dbReference type="Pfam" id="PF12075">
    <property type="entry name" value="KN_motif"/>
    <property type="match status" value="1"/>
</dbReference>
<feature type="region of interest" description="Disordered" evidence="6">
    <location>
        <begin position="347"/>
        <end position="401"/>
    </location>
</feature>
<evidence type="ECO:0000256" key="5">
    <source>
        <dbReference type="SAM" id="Coils"/>
    </source>
</evidence>
<dbReference type="FunFam" id="1.25.40.20:FF:000243">
    <property type="entry name" value="Uncharacterized protein, isoform D"/>
    <property type="match status" value="1"/>
</dbReference>
<keyword evidence="3 5" id="KW-0175">Coiled coil</keyword>
<dbReference type="GO" id="GO:0005856">
    <property type="term" value="C:cytoskeleton"/>
    <property type="evidence" value="ECO:0007669"/>
    <property type="project" value="TreeGrafter"/>
</dbReference>
<comment type="caution">
    <text evidence="7">The sequence shown here is derived from an EMBL/GenBank/DDBJ whole genome shotgun (WGS) entry which is preliminary data.</text>
</comment>
<name>A0A8J2HF91_COTCN</name>
<dbReference type="SUPFAM" id="SSF48403">
    <property type="entry name" value="Ankyrin repeat"/>
    <property type="match status" value="1"/>
</dbReference>
<evidence type="ECO:0000256" key="4">
    <source>
        <dbReference type="PROSITE-ProRule" id="PRU00023"/>
    </source>
</evidence>
<organism evidence="7 8">
    <name type="scientific">Cotesia congregata</name>
    <name type="common">Parasitoid wasp</name>
    <name type="synonym">Apanteles congregatus</name>
    <dbReference type="NCBI Taxonomy" id="51543"/>
    <lineage>
        <taxon>Eukaryota</taxon>
        <taxon>Metazoa</taxon>
        <taxon>Ecdysozoa</taxon>
        <taxon>Arthropoda</taxon>
        <taxon>Hexapoda</taxon>
        <taxon>Insecta</taxon>
        <taxon>Pterygota</taxon>
        <taxon>Neoptera</taxon>
        <taxon>Endopterygota</taxon>
        <taxon>Hymenoptera</taxon>
        <taxon>Apocrita</taxon>
        <taxon>Ichneumonoidea</taxon>
        <taxon>Braconidae</taxon>
        <taxon>Microgastrinae</taxon>
        <taxon>Cotesia</taxon>
    </lineage>
</organism>
<dbReference type="PROSITE" id="PS50297">
    <property type="entry name" value="ANK_REP_REGION"/>
    <property type="match status" value="3"/>
</dbReference>
<feature type="repeat" description="ANK" evidence="4">
    <location>
        <begin position="889"/>
        <end position="910"/>
    </location>
</feature>
<keyword evidence="2 4" id="KW-0040">ANK repeat</keyword>
<dbReference type="Proteomes" id="UP000786811">
    <property type="component" value="Unassembled WGS sequence"/>
</dbReference>